<name>A0A5C8EI58_9SPIR</name>
<dbReference type="RefSeq" id="WP_147770485.1">
    <property type="nucleotide sequence ID" value="NZ_SAYB01000003.1"/>
</dbReference>
<evidence type="ECO:0000313" key="3">
    <source>
        <dbReference type="Proteomes" id="UP000322814"/>
    </source>
</evidence>
<dbReference type="PROSITE" id="PS51186">
    <property type="entry name" value="GNAT"/>
    <property type="match status" value="1"/>
</dbReference>
<comment type="caution">
    <text evidence="2">The sequence shown here is derived from an EMBL/GenBank/DDBJ whole genome shotgun (WGS) entry which is preliminary data.</text>
</comment>
<dbReference type="Pfam" id="PF00583">
    <property type="entry name" value="Acetyltransf_1"/>
    <property type="match status" value="1"/>
</dbReference>
<protein>
    <submittedName>
        <fullName evidence="2">GNAT family N-acetyltransferase</fullName>
    </submittedName>
</protein>
<dbReference type="AlphaFoldDB" id="A0A5C8EI58"/>
<gene>
    <name evidence="2" type="ORF">EPJ78_02990</name>
</gene>
<dbReference type="InterPro" id="IPR016181">
    <property type="entry name" value="Acyl_CoA_acyltransferase"/>
</dbReference>
<evidence type="ECO:0000259" key="1">
    <source>
        <dbReference type="PROSITE" id="PS51186"/>
    </source>
</evidence>
<dbReference type="PANTHER" id="PTHR43415:SF3">
    <property type="entry name" value="GNAT-FAMILY ACETYLTRANSFERASE"/>
    <property type="match status" value="1"/>
</dbReference>
<dbReference type="EMBL" id="SAYB01000003">
    <property type="protein sequence ID" value="TXJ37697.1"/>
    <property type="molecule type" value="Genomic_DNA"/>
</dbReference>
<keyword evidence="2" id="KW-0808">Transferase</keyword>
<feature type="domain" description="N-acetyltransferase" evidence="1">
    <location>
        <begin position="3"/>
        <end position="172"/>
    </location>
</feature>
<proteinExistence type="predicted"/>
<accession>A0A5C8EI58</accession>
<dbReference type="SUPFAM" id="SSF55729">
    <property type="entry name" value="Acyl-CoA N-acyltransferases (Nat)"/>
    <property type="match status" value="1"/>
</dbReference>
<dbReference type="Proteomes" id="UP000322814">
    <property type="component" value="Unassembled WGS sequence"/>
</dbReference>
<dbReference type="PANTHER" id="PTHR43415">
    <property type="entry name" value="SPERMIDINE N(1)-ACETYLTRANSFERASE"/>
    <property type="match status" value="1"/>
</dbReference>
<reference evidence="2 3" key="1">
    <citation type="journal article" date="1992" name="Lakartidningen">
        <title>[Penicillin V and not amoxicillin is the first choice preparation in acute otitis].</title>
        <authorList>
            <person name="Kamme C."/>
            <person name="Lundgren K."/>
            <person name="Prellner K."/>
        </authorList>
    </citation>
    <scope>NUCLEOTIDE SEQUENCE [LARGE SCALE GENOMIC DNA]</scope>
    <source>
        <strain evidence="2 3">PC4580III</strain>
    </source>
</reference>
<dbReference type="GO" id="GO:0016747">
    <property type="term" value="F:acyltransferase activity, transferring groups other than amino-acyl groups"/>
    <property type="evidence" value="ECO:0007669"/>
    <property type="project" value="InterPro"/>
</dbReference>
<dbReference type="CDD" id="cd04301">
    <property type="entry name" value="NAT_SF"/>
    <property type="match status" value="1"/>
</dbReference>
<sequence>MNYIIREADIEDAKNVIEYIKIVSDETDFLISDSSERNFTVRKEKEFLQNIQSSILEKMFLCEIKKNKFENKIVGICSIEGINKIRIKHRVDLAITVLKNYWGNKIGEKLIDYAIDYCKSNCIKKIELTVRIDNKRALKLYKKFGFEIEGEIKNFIYLNGNYYNCYYMGLLL</sequence>
<dbReference type="Gene3D" id="3.40.630.30">
    <property type="match status" value="1"/>
</dbReference>
<organism evidence="2 3">
    <name type="scientific">Brachyspira aalborgi</name>
    <dbReference type="NCBI Taxonomy" id="29522"/>
    <lineage>
        <taxon>Bacteria</taxon>
        <taxon>Pseudomonadati</taxon>
        <taxon>Spirochaetota</taxon>
        <taxon>Spirochaetia</taxon>
        <taxon>Brachyspirales</taxon>
        <taxon>Brachyspiraceae</taxon>
        <taxon>Brachyspira</taxon>
    </lineage>
</organism>
<dbReference type="InterPro" id="IPR000182">
    <property type="entry name" value="GNAT_dom"/>
</dbReference>
<evidence type="ECO:0000313" key="2">
    <source>
        <dbReference type="EMBL" id="TXJ37697.1"/>
    </source>
</evidence>